<feature type="region of interest" description="Disordered" evidence="1">
    <location>
        <begin position="26"/>
        <end position="89"/>
    </location>
</feature>
<reference evidence="2 3" key="1">
    <citation type="submission" date="2024-06" db="EMBL/GenBank/DDBJ databases">
        <title>Complete genome of Phlyctema vagabunda strain 19-DSS-EL-015.</title>
        <authorList>
            <person name="Fiorenzani C."/>
        </authorList>
    </citation>
    <scope>NUCLEOTIDE SEQUENCE [LARGE SCALE GENOMIC DNA]</scope>
    <source>
        <strain evidence="2 3">19-DSS-EL-015</strain>
    </source>
</reference>
<organism evidence="2 3">
    <name type="scientific">Phlyctema vagabunda</name>
    <dbReference type="NCBI Taxonomy" id="108571"/>
    <lineage>
        <taxon>Eukaryota</taxon>
        <taxon>Fungi</taxon>
        <taxon>Dikarya</taxon>
        <taxon>Ascomycota</taxon>
        <taxon>Pezizomycotina</taxon>
        <taxon>Leotiomycetes</taxon>
        <taxon>Helotiales</taxon>
        <taxon>Dermateaceae</taxon>
        <taxon>Phlyctema</taxon>
    </lineage>
</organism>
<evidence type="ECO:0000313" key="2">
    <source>
        <dbReference type="EMBL" id="KAL3428349.1"/>
    </source>
</evidence>
<evidence type="ECO:0000313" key="3">
    <source>
        <dbReference type="Proteomes" id="UP001629113"/>
    </source>
</evidence>
<protein>
    <submittedName>
        <fullName evidence="2">Uncharacterized protein</fullName>
    </submittedName>
</protein>
<accession>A0ABR4PYL2</accession>
<feature type="compositionally biased region" description="Basic and acidic residues" evidence="1">
    <location>
        <begin position="50"/>
        <end position="70"/>
    </location>
</feature>
<feature type="region of interest" description="Disordered" evidence="1">
    <location>
        <begin position="142"/>
        <end position="172"/>
    </location>
</feature>
<dbReference type="Proteomes" id="UP001629113">
    <property type="component" value="Unassembled WGS sequence"/>
</dbReference>
<keyword evidence="3" id="KW-1185">Reference proteome</keyword>
<sequence length="172" mass="19197">MSPDQRQQLGVRRVDRERHYNRVVTQLNSSDANVPESFSKPAVHKWQGSKKSEEPDSRRSFSFEYGDDRLNTVSDRGASDHGQDYASNAGADADVVPLLEGRQPAELPKVRGKGGFLKVASRIKAHCESVGNDVRKLKRKFVRRMKKGSRTPTSDTSSGSAELPPGVMRWMN</sequence>
<proteinExistence type="predicted"/>
<name>A0ABR4PYL2_9HELO</name>
<feature type="compositionally biased region" description="Polar residues" evidence="1">
    <location>
        <begin position="150"/>
        <end position="160"/>
    </location>
</feature>
<feature type="region of interest" description="Disordered" evidence="1">
    <location>
        <begin position="1"/>
        <end position="20"/>
    </location>
</feature>
<comment type="caution">
    <text evidence="2">The sequence shown here is derived from an EMBL/GenBank/DDBJ whole genome shotgun (WGS) entry which is preliminary data.</text>
</comment>
<gene>
    <name evidence="2" type="ORF">PVAG01_01858</name>
</gene>
<evidence type="ECO:0000256" key="1">
    <source>
        <dbReference type="SAM" id="MobiDB-lite"/>
    </source>
</evidence>
<dbReference type="EMBL" id="JBFCZG010000001">
    <property type="protein sequence ID" value="KAL3428349.1"/>
    <property type="molecule type" value="Genomic_DNA"/>
</dbReference>